<reference evidence="1" key="1">
    <citation type="submission" date="2019-12" db="EMBL/GenBank/DDBJ databases">
        <title>Genome sequencing and annotation of Brassica cretica.</title>
        <authorList>
            <person name="Studholme D.J."/>
            <person name="Sarris P.F."/>
        </authorList>
    </citation>
    <scope>NUCLEOTIDE SEQUENCE</scope>
    <source>
        <strain evidence="1">PFS-102/07</strain>
        <tissue evidence="1">Leaf</tissue>
    </source>
</reference>
<reference evidence="2 3" key="3">
    <citation type="journal article" date="2020" name="BMC Genomics">
        <title>Intraspecific diversification of the crop wild relative Brassica cretica Lam. using demographic model selection.</title>
        <authorList>
            <person name="Kioukis A."/>
            <person name="Michalopoulou V.A."/>
            <person name="Briers L."/>
            <person name="Pirintsos S."/>
            <person name="Studholme D.J."/>
            <person name="Pavlidis P."/>
            <person name="Sarris P.F."/>
        </authorList>
    </citation>
    <scope>NUCLEOTIDE SEQUENCE [LARGE SCALE GENOMIC DNA]</scope>
    <source>
        <strain evidence="3">cv. PFS-1207/04</strain>
        <strain evidence="2">PFS-1207/04</strain>
    </source>
</reference>
<name>A0A8S9M160_BRACR</name>
<accession>A0A8S9M160</accession>
<evidence type="ECO:0000313" key="3">
    <source>
        <dbReference type="Proteomes" id="UP000266723"/>
    </source>
</evidence>
<evidence type="ECO:0000313" key="2">
    <source>
        <dbReference type="EMBL" id="KAF3551497.1"/>
    </source>
</evidence>
<evidence type="ECO:0000313" key="1">
    <source>
        <dbReference type="EMBL" id="KAF2612582.1"/>
    </source>
</evidence>
<keyword evidence="3" id="KW-1185">Reference proteome</keyword>
<reference evidence="2" key="2">
    <citation type="submission" date="2019-12" db="EMBL/GenBank/DDBJ databases">
        <authorList>
            <person name="Studholme D.J."/>
            <person name="Sarris P."/>
        </authorList>
    </citation>
    <scope>NUCLEOTIDE SEQUENCE</scope>
    <source>
        <strain evidence="2">PFS-1207/04</strain>
        <tissue evidence="2">Leaf</tissue>
    </source>
</reference>
<dbReference type="EMBL" id="QGKV02000832">
    <property type="protein sequence ID" value="KAF3551497.1"/>
    <property type="molecule type" value="Genomic_DNA"/>
</dbReference>
<organism evidence="1">
    <name type="scientific">Brassica cretica</name>
    <name type="common">Mustard</name>
    <dbReference type="NCBI Taxonomy" id="69181"/>
    <lineage>
        <taxon>Eukaryota</taxon>
        <taxon>Viridiplantae</taxon>
        <taxon>Streptophyta</taxon>
        <taxon>Embryophyta</taxon>
        <taxon>Tracheophyta</taxon>
        <taxon>Spermatophyta</taxon>
        <taxon>Magnoliopsida</taxon>
        <taxon>eudicotyledons</taxon>
        <taxon>Gunneridae</taxon>
        <taxon>Pentapetalae</taxon>
        <taxon>rosids</taxon>
        <taxon>malvids</taxon>
        <taxon>Brassicales</taxon>
        <taxon>Brassicaceae</taxon>
        <taxon>Brassiceae</taxon>
        <taxon>Brassica</taxon>
    </lineage>
</organism>
<protein>
    <submittedName>
        <fullName evidence="1">Uncharacterized protein</fullName>
    </submittedName>
</protein>
<dbReference type="Proteomes" id="UP000266723">
    <property type="component" value="Unassembled WGS sequence"/>
</dbReference>
<dbReference type="EMBL" id="QGKY02000089">
    <property type="protein sequence ID" value="KAF2612582.1"/>
    <property type="molecule type" value="Genomic_DNA"/>
</dbReference>
<sequence length="142" mass="16296">MFLENVLDVLVEAEQYIRDLPFEATADIWEAMRNYGKIHGDMDLEDYAEELMVELDPFEGTNKIIDEAKEMAAKKGSVYVPDTRCVCMTLTRRLKNRHYSTTVRVMVNVLVAITGRAHRFLSGVFTCIALQSLNSARCWELK</sequence>
<comment type="caution">
    <text evidence="1">The sequence shown here is derived from an EMBL/GenBank/DDBJ whole genome shotgun (WGS) entry which is preliminary data.</text>
</comment>
<dbReference type="OrthoDB" id="185373at2759"/>
<gene>
    <name evidence="2" type="ORF">DY000_02005261</name>
    <name evidence="1" type="ORF">F2Q70_00010528</name>
</gene>
<dbReference type="AlphaFoldDB" id="A0A8S9M160"/>
<proteinExistence type="predicted"/>